<dbReference type="EMBL" id="HF935418">
    <property type="protein sequence ID" value="CCX30091.1"/>
    <property type="molecule type" value="Genomic_DNA"/>
</dbReference>
<protein>
    <submittedName>
        <fullName evidence="2">Uncharacterized protein</fullName>
    </submittedName>
</protein>
<organism evidence="2 3">
    <name type="scientific">Pyronema omphalodes (strain CBS 100304)</name>
    <name type="common">Pyronema confluens</name>
    <dbReference type="NCBI Taxonomy" id="1076935"/>
    <lineage>
        <taxon>Eukaryota</taxon>
        <taxon>Fungi</taxon>
        <taxon>Dikarya</taxon>
        <taxon>Ascomycota</taxon>
        <taxon>Pezizomycotina</taxon>
        <taxon>Pezizomycetes</taxon>
        <taxon>Pezizales</taxon>
        <taxon>Pyronemataceae</taxon>
        <taxon>Pyronema</taxon>
    </lineage>
</organism>
<proteinExistence type="predicted"/>
<accession>U4LS16</accession>
<dbReference type="Proteomes" id="UP000018144">
    <property type="component" value="Unassembled WGS sequence"/>
</dbReference>
<evidence type="ECO:0000313" key="3">
    <source>
        <dbReference type="Proteomes" id="UP000018144"/>
    </source>
</evidence>
<evidence type="ECO:0000313" key="2">
    <source>
        <dbReference type="EMBL" id="CCX30091.1"/>
    </source>
</evidence>
<keyword evidence="3" id="KW-1185">Reference proteome</keyword>
<feature type="transmembrane region" description="Helical" evidence="1">
    <location>
        <begin position="7"/>
        <end position="25"/>
    </location>
</feature>
<keyword evidence="1" id="KW-1133">Transmembrane helix</keyword>
<evidence type="ECO:0000256" key="1">
    <source>
        <dbReference type="SAM" id="Phobius"/>
    </source>
</evidence>
<gene>
    <name evidence="2" type="ORF">PCON_08117</name>
</gene>
<name>U4LS16_PYROM</name>
<keyword evidence="1" id="KW-0472">Membrane</keyword>
<reference evidence="2 3" key="1">
    <citation type="journal article" date="2013" name="PLoS Genet.">
        <title>The genome and development-dependent transcriptomes of Pyronema confluens: a window into fungal evolution.</title>
        <authorList>
            <person name="Traeger S."/>
            <person name="Altegoer F."/>
            <person name="Freitag M."/>
            <person name="Gabaldon T."/>
            <person name="Kempken F."/>
            <person name="Kumar A."/>
            <person name="Marcet-Houben M."/>
            <person name="Poggeler S."/>
            <person name="Stajich J.E."/>
            <person name="Nowrousian M."/>
        </authorList>
    </citation>
    <scope>NUCLEOTIDE SEQUENCE [LARGE SCALE GENOMIC DNA]</scope>
    <source>
        <strain evidence="3">CBS 100304</strain>
        <tissue evidence="2">Vegetative mycelium</tissue>
    </source>
</reference>
<dbReference type="AlphaFoldDB" id="U4LS16"/>
<keyword evidence="1" id="KW-0812">Transmembrane</keyword>
<sequence>MRRIKEIAYIILAPVLFTIFKGLRLDVKNMAVATMAVESESSRSLDSELHLPHAICPKYRELFVKADKAGAHG</sequence>